<evidence type="ECO:0000256" key="2">
    <source>
        <dbReference type="ARBA" id="ARBA00023121"/>
    </source>
</evidence>
<keyword evidence="2" id="KW-0446">Lipid-binding</keyword>
<dbReference type="SUPFAM" id="SSF55856">
    <property type="entry name" value="Cytochrome b5-like heme/steroid binding domain"/>
    <property type="match status" value="1"/>
</dbReference>
<dbReference type="PANTHER" id="PTHR10281">
    <property type="entry name" value="MEMBRANE-ASSOCIATED PROGESTERONE RECEPTOR COMPONENT-RELATED"/>
    <property type="match status" value="1"/>
</dbReference>
<feature type="non-terminal residue" evidence="3">
    <location>
        <position position="1"/>
    </location>
</feature>
<sequence length="728" mass="82179">SVFDVTKGKSHYGVGGGYSHFSGRDASRAFVSGNFTGEGLTDNLHGLSSTEVKSIVEWRDFYIRTYIFVGKLVGRYYDNEGNPTKYLKGVEAKAARGAQLLEKQKKEEAKLACCNSKWSQEEGSEVWCDKGYPRLVQRPLEIALTGKMSKRCACFQEDQLGQAEIQNSNKNVNRVRQISNAATNCKLLCWDVFSSYCVSLEILYQGLVDAELRRSREFLGLALAWNLQIGKDKLKVKGTTLCVHESADITRLSKSRSLSKSMHIHEWSEEVTRDTLDPRSNVSSQTKVLLLKSSLHGVKTDAEFILPNRQLAAIGTSWRTPQSRYGEVSFYPAIGSGQKTCLAIMRTSFMRQDPCRCTRISFHVRLQQHVLQAFLELWCPSMNTLHTAVGEISISLWTFVTLRLACCGEFYDEVVPSSKDLLGDETCKPSVPRSCKYLLLAYHHLPKDSNGVLIFDWIPEDIRDETYVAAFLSCWLCNFVLPHNKVGKTHFPPKLEPIGAQMVKYAGENMARHFEPTEARDLFHRINPSRLLNIHFHHQGPSLVADDAKISNTFKDLFVALRSSYLMLRSERFFVSLSHEGVCGLVGQVQQDFFREEYESHSKTQSVRIGVSPTELTRGDRHMKALEAWSRYLLCAWRSVVLGKAVATVVAHRIRGSCVEQLDTTRSQVISIAAWSRMETDAQFHALDQGRETVDGRTVPVRTRSLNVHATIHLVSMCHGPLLDGHPW</sequence>
<dbReference type="EMBL" id="JACGWJ010000016">
    <property type="protein sequence ID" value="KAL0361287.1"/>
    <property type="molecule type" value="Genomic_DNA"/>
</dbReference>
<evidence type="ECO:0000256" key="1">
    <source>
        <dbReference type="ARBA" id="ARBA00022665"/>
    </source>
</evidence>
<dbReference type="GO" id="GO:0016020">
    <property type="term" value="C:membrane"/>
    <property type="evidence" value="ECO:0007669"/>
    <property type="project" value="TreeGrafter"/>
</dbReference>
<dbReference type="PANTHER" id="PTHR10281:SF4">
    <property type="entry name" value="NEUFERRICIN"/>
    <property type="match status" value="1"/>
</dbReference>
<dbReference type="InterPro" id="IPR050577">
    <property type="entry name" value="MAPR/NEUFC/NENF-like"/>
</dbReference>
<reference evidence="3" key="2">
    <citation type="journal article" date="2024" name="Plant">
        <title>Genomic evolution and insights into agronomic trait innovations of Sesamum species.</title>
        <authorList>
            <person name="Miao H."/>
            <person name="Wang L."/>
            <person name="Qu L."/>
            <person name="Liu H."/>
            <person name="Sun Y."/>
            <person name="Le M."/>
            <person name="Wang Q."/>
            <person name="Wei S."/>
            <person name="Zheng Y."/>
            <person name="Lin W."/>
            <person name="Duan Y."/>
            <person name="Cao H."/>
            <person name="Xiong S."/>
            <person name="Wang X."/>
            <person name="Wei L."/>
            <person name="Li C."/>
            <person name="Ma Q."/>
            <person name="Ju M."/>
            <person name="Zhao R."/>
            <person name="Li G."/>
            <person name="Mu C."/>
            <person name="Tian Q."/>
            <person name="Mei H."/>
            <person name="Zhang T."/>
            <person name="Gao T."/>
            <person name="Zhang H."/>
        </authorList>
    </citation>
    <scope>NUCLEOTIDE SEQUENCE</scope>
    <source>
        <strain evidence="3">G02</strain>
    </source>
</reference>
<reference evidence="3" key="1">
    <citation type="submission" date="2020-06" db="EMBL/GenBank/DDBJ databases">
        <authorList>
            <person name="Li T."/>
            <person name="Hu X."/>
            <person name="Zhang T."/>
            <person name="Song X."/>
            <person name="Zhang H."/>
            <person name="Dai N."/>
            <person name="Sheng W."/>
            <person name="Hou X."/>
            <person name="Wei L."/>
        </authorList>
    </citation>
    <scope>NUCLEOTIDE SEQUENCE</scope>
    <source>
        <strain evidence="3">G02</strain>
        <tissue evidence="3">Leaf</tissue>
    </source>
</reference>
<dbReference type="GO" id="GO:0012505">
    <property type="term" value="C:endomembrane system"/>
    <property type="evidence" value="ECO:0007669"/>
    <property type="project" value="TreeGrafter"/>
</dbReference>
<keyword evidence="1" id="KW-0754">Steroid-binding</keyword>
<protein>
    <submittedName>
        <fullName evidence="3">Membrane-associated progesterone-binding protein 4</fullName>
    </submittedName>
</protein>
<name>A0AAW2Q0N0_SESRA</name>
<evidence type="ECO:0000313" key="3">
    <source>
        <dbReference type="EMBL" id="KAL0361287.1"/>
    </source>
</evidence>
<organism evidence="3">
    <name type="scientific">Sesamum radiatum</name>
    <name type="common">Black benniseed</name>
    <dbReference type="NCBI Taxonomy" id="300843"/>
    <lineage>
        <taxon>Eukaryota</taxon>
        <taxon>Viridiplantae</taxon>
        <taxon>Streptophyta</taxon>
        <taxon>Embryophyta</taxon>
        <taxon>Tracheophyta</taxon>
        <taxon>Spermatophyta</taxon>
        <taxon>Magnoliopsida</taxon>
        <taxon>eudicotyledons</taxon>
        <taxon>Gunneridae</taxon>
        <taxon>Pentapetalae</taxon>
        <taxon>asterids</taxon>
        <taxon>lamiids</taxon>
        <taxon>Lamiales</taxon>
        <taxon>Pedaliaceae</taxon>
        <taxon>Sesamum</taxon>
    </lineage>
</organism>
<gene>
    <name evidence="3" type="ORF">Sradi_3813200</name>
</gene>
<dbReference type="GO" id="GO:0005496">
    <property type="term" value="F:steroid binding"/>
    <property type="evidence" value="ECO:0007669"/>
    <property type="project" value="UniProtKB-KW"/>
</dbReference>
<dbReference type="InterPro" id="IPR036400">
    <property type="entry name" value="Cyt_B5-like_heme/steroid_sf"/>
</dbReference>
<dbReference type="AlphaFoldDB" id="A0AAW2Q0N0"/>
<comment type="caution">
    <text evidence="3">The sequence shown here is derived from an EMBL/GenBank/DDBJ whole genome shotgun (WGS) entry which is preliminary data.</text>
</comment>
<accession>A0AAW2Q0N0</accession>
<proteinExistence type="predicted"/>
<dbReference type="Gene3D" id="3.10.120.10">
    <property type="entry name" value="Cytochrome b5-like heme/steroid binding domain"/>
    <property type="match status" value="1"/>
</dbReference>